<protein>
    <submittedName>
        <fullName evidence="3">WYL domain-containing protein</fullName>
    </submittedName>
</protein>
<name>A0A5J6QQJ3_9GAMM</name>
<dbReference type="PROSITE" id="PS52050">
    <property type="entry name" value="WYL"/>
    <property type="match status" value="1"/>
</dbReference>
<feature type="domain" description="WCX" evidence="2">
    <location>
        <begin position="255"/>
        <end position="326"/>
    </location>
</feature>
<dbReference type="InterPro" id="IPR051534">
    <property type="entry name" value="CBASS_pafABC_assoc_protein"/>
</dbReference>
<dbReference type="Proteomes" id="UP000327179">
    <property type="component" value="Chromosome"/>
</dbReference>
<keyword evidence="4" id="KW-1185">Reference proteome</keyword>
<accession>A0A5J6QQJ3</accession>
<evidence type="ECO:0000259" key="1">
    <source>
        <dbReference type="Pfam" id="PF13280"/>
    </source>
</evidence>
<sequence length="336" mass="37851">MPATSTRRTLSRQWELLKLLPNRAPGITASEILARLEDSGHSTSKRTVERDLIELSQIFPLQCNDKGTPYGWYWTPGQSSELPGITLGEALTLSLVEDSIRPLIPGFMLKSLEPRFNQARNKLQALSDESASARWVDKVASVQPTLSVMPPEINQEHLETVQMALLDDRQISSRYYSAHKNLTHELTLNPLGLVQRGQVTYLVGSAEPFDDVRLFVLHRFEYAKLLESPAKKPAGFSLQQYIESGAMQFGIPRQIQLHAWVSDSLARLLHETPLSADMTLTHQEDGASLTATVNDTWELKWWILSHAGSIQVHEPIELRRELRARMTSGLSLHETD</sequence>
<dbReference type="EMBL" id="CP043311">
    <property type="protein sequence ID" value="QEY64998.1"/>
    <property type="molecule type" value="Genomic_DNA"/>
</dbReference>
<gene>
    <name evidence="3" type="ORF">FXN65_24135</name>
</gene>
<evidence type="ECO:0000259" key="2">
    <source>
        <dbReference type="Pfam" id="PF25583"/>
    </source>
</evidence>
<evidence type="ECO:0000313" key="3">
    <source>
        <dbReference type="EMBL" id="QEY64998.1"/>
    </source>
</evidence>
<dbReference type="InterPro" id="IPR026881">
    <property type="entry name" value="WYL_dom"/>
</dbReference>
<dbReference type="Pfam" id="PF13280">
    <property type="entry name" value="WYL"/>
    <property type="match status" value="1"/>
</dbReference>
<evidence type="ECO:0000313" key="4">
    <source>
        <dbReference type="Proteomes" id="UP000327179"/>
    </source>
</evidence>
<reference evidence="3 4" key="1">
    <citation type="submission" date="2019-08" db="EMBL/GenBank/DDBJ databases">
        <title>Whole-genome Sequencing of e-waste polymer degrading bacterium Pseudomonas sp. strain PE08.</title>
        <authorList>
            <person name="Kirdat K."/>
            <person name="Debbarma P."/>
            <person name="Narawade N."/>
            <person name="Suyal D."/>
            <person name="Thorat V."/>
            <person name="Shouche Y."/>
            <person name="Goel R."/>
            <person name="Yadav A."/>
        </authorList>
    </citation>
    <scope>NUCLEOTIDE SEQUENCE [LARGE SCALE GENOMIC DNA]</scope>
    <source>
        <strain evidence="3 4">PE08</strain>
    </source>
</reference>
<dbReference type="RefSeq" id="WP_151137150.1">
    <property type="nucleotide sequence ID" value="NZ_CP043311.1"/>
</dbReference>
<dbReference type="KEGG" id="plal:FXN65_24135"/>
<proteinExistence type="predicted"/>
<dbReference type="Pfam" id="PF25583">
    <property type="entry name" value="WCX"/>
    <property type="match status" value="1"/>
</dbReference>
<dbReference type="AlphaFoldDB" id="A0A5J6QQJ3"/>
<dbReference type="PANTHER" id="PTHR34580">
    <property type="match status" value="1"/>
</dbReference>
<feature type="domain" description="WYL" evidence="1">
    <location>
        <begin position="156"/>
        <end position="224"/>
    </location>
</feature>
<dbReference type="InterPro" id="IPR057727">
    <property type="entry name" value="WCX_dom"/>
</dbReference>
<dbReference type="PANTHER" id="PTHR34580:SF1">
    <property type="entry name" value="PROTEIN PAFC"/>
    <property type="match status" value="1"/>
</dbReference>
<organism evidence="3 4">
    <name type="scientific">Metapseudomonas lalkuanensis</name>
    <dbReference type="NCBI Taxonomy" id="2604832"/>
    <lineage>
        <taxon>Bacteria</taxon>
        <taxon>Pseudomonadati</taxon>
        <taxon>Pseudomonadota</taxon>
        <taxon>Gammaproteobacteria</taxon>
        <taxon>Pseudomonadales</taxon>
        <taxon>Pseudomonadaceae</taxon>
        <taxon>Metapseudomonas</taxon>
    </lineage>
</organism>